<dbReference type="NCBIfam" id="TIGR00458">
    <property type="entry name" value="aspS_nondisc"/>
    <property type="match status" value="1"/>
</dbReference>
<feature type="compositionally biased region" description="Low complexity" evidence="12">
    <location>
        <begin position="64"/>
        <end position="73"/>
    </location>
</feature>
<dbReference type="AlphaFoldDB" id="A0AAV4LXC6"/>
<dbReference type="PROSITE" id="PS50862">
    <property type="entry name" value="AA_TRNA_LIGASE_II"/>
    <property type="match status" value="1"/>
</dbReference>
<dbReference type="GO" id="GO:0005829">
    <property type="term" value="C:cytosol"/>
    <property type="evidence" value="ECO:0007669"/>
    <property type="project" value="TreeGrafter"/>
</dbReference>
<keyword evidence="5 15" id="KW-0436">Ligase</keyword>
<dbReference type="InterPro" id="IPR004523">
    <property type="entry name" value="Asp-tRNA_synthase_2"/>
</dbReference>
<keyword evidence="6" id="KW-0547">Nucleotide-binding</keyword>
<dbReference type="GO" id="GO:0004815">
    <property type="term" value="F:aspartate-tRNA ligase activity"/>
    <property type="evidence" value="ECO:0007669"/>
    <property type="project" value="UniProtKB-EC"/>
</dbReference>
<dbReference type="SUPFAM" id="SSF55681">
    <property type="entry name" value="Class II aaRS and biotin synthetases"/>
    <property type="match status" value="1"/>
</dbReference>
<feature type="domain" description="Aminoacyl-transfer RNA synthetases class-II family profile" evidence="14">
    <location>
        <begin position="290"/>
        <end position="594"/>
    </location>
</feature>
<dbReference type="RefSeq" id="XP_067716897.1">
    <property type="nucleotide sequence ID" value="XM_067860796.1"/>
</dbReference>
<feature type="chain" id="PRO_5043988542" description="aspartate--tRNA ligase" evidence="13">
    <location>
        <begin position="21"/>
        <end position="602"/>
    </location>
</feature>
<dbReference type="NCBIfam" id="NF003483">
    <property type="entry name" value="PRK05159.1"/>
    <property type="match status" value="1"/>
</dbReference>
<keyword evidence="13" id="KW-0732">Signal</keyword>
<keyword evidence="4" id="KW-0963">Cytoplasm</keyword>
<name>A0AAV4LXC6_BABCB</name>
<dbReference type="Pfam" id="PF00152">
    <property type="entry name" value="tRNA-synt_2"/>
    <property type="match status" value="1"/>
</dbReference>
<keyword evidence="16" id="KW-1185">Reference proteome</keyword>
<dbReference type="GO" id="GO:0006422">
    <property type="term" value="P:aspartyl-tRNA aminoacylation"/>
    <property type="evidence" value="ECO:0007669"/>
    <property type="project" value="InterPro"/>
</dbReference>
<keyword evidence="8" id="KW-0648">Protein biosynthesis</keyword>
<evidence type="ECO:0000256" key="13">
    <source>
        <dbReference type="SAM" id="SignalP"/>
    </source>
</evidence>
<dbReference type="GO" id="GO:0005524">
    <property type="term" value="F:ATP binding"/>
    <property type="evidence" value="ECO:0007669"/>
    <property type="project" value="UniProtKB-KW"/>
</dbReference>
<dbReference type="FunFam" id="3.30.930.10:FF:000038">
    <property type="entry name" value="Aspartate--tRNA ligase"/>
    <property type="match status" value="1"/>
</dbReference>
<comment type="subcellular location">
    <subcellularLocation>
        <location evidence="1">Cytoplasm</location>
    </subcellularLocation>
</comment>
<dbReference type="PANTHER" id="PTHR43450">
    <property type="entry name" value="ASPARTYL-TRNA SYNTHETASE"/>
    <property type="match status" value="1"/>
</dbReference>
<feature type="region of interest" description="Disordered" evidence="12">
    <location>
        <begin position="64"/>
        <end position="84"/>
    </location>
</feature>
<dbReference type="EC" id="6.1.1.12" evidence="3"/>
<reference evidence="15 16" key="1">
    <citation type="submission" date="2021-06" db="EMBL/GenBank/DDBJ databases">
        <title>Genome sequence of Babesia caballi.</title>
        <authorList>
            <person name="Yamagishi J."/>
            <person name="Kidaka T."/>
            <person name="Ochi A."/>
        </authorList>
    </citation>
    <scope>NUCLEOTIDE SEQUENCE [LARGE SCALE GENOMIC DNA]</scope>
    <source>
        <strain evidence="15">USDA-D6B2</strain>
    </source>
</reference>
<gene>
    <name evidence="15" type="ORF">BcabD6B2_42630</name>
</gene>
<dbReference type="Gene3D" id="3.30.930.10">
    <property type="entry name" value="Bira Bifunctional Protein, Domain 2"/>
    <property type="match status" value="1"/>
</dbReference>
<evidence type="ECO:0000256" key="9">
    <source>
        <dbReference type="ARBA" id="ARBA00023146"/>
    </source>
</evidence>
<dbReference type="EMBL" id="BPLF01000003">
    <property type="protein sequence ID" value="GIX64828.1"/>
    <property type="molecule type" value="Genomic_DNA"/>
</dbReference>
<dbReference type="InterPro" id="IPR002312">
    <property type="entry name" value="Asp/Asn-tRNA-synth_IIb"/>
</dbReference>
<evidence type="ECO:0000256" key="4">
    <source>
        <dbReference type="ARBA" id="ARBA00022490"/>
    </source>
</evidence>
<evidence type="ECO:0000313" key="16">
    <source>
        <dbReference type="Proteomes" id="UP001497744"/>
    </source>
</evidence>
<dbReference type="InterPro" id="IPR012340">
    <property type="entry name" value="NA-bd_OB-fold"/>
</dbReference>
<evidence type="ECO:0000313" key="15">
    <source>
        <dbReference type="EMBL" id="GIX64828.1"/>
    </source>
</evidence>
<accession>A0AAV4LXC6</accession>
<evidence type="ECO:0000259" key="14">
    <source>
        <dbReference type="PROSITE" id="PS50862"/>
    </source>
</evidence>
<dbReference type="CDD" id="cd04320">
    <property type="entry name" value="AspRS_cyto_N"/>
    <property type="match status" value="1"/>
</dbReference>
<evidence type="ECO:0000256" key="2">
    <source>
        <dbReference type="ARBA" id="ARBA00005312"/>
    </source>
</evidence>
<dbReference type="Pfam" id="PF01336">
    <property type="entry name" value="tRNA_anti-codon"/>
    <property type="match status" value="1"/>
</dbReference>
<dbReference type="InterPro" id="IPR004364">
    <property type="entry name" value="Aa-tRNA-synt_II"/>
</dbReference>
<comment type="similarity">
    <text evidence="2">Belongs to the class-II aminoacyl-tRNA synthetase family. Type 2 subfamily.</text>
</comment>
<dbReference type="InterPro" id="IPR045864">
    <property type="entry name" value="aa-tRNA-synth_II/BPL/LPL"/>
</dbReference>
<dbReference type="GO" id="GO:0017101">
    <property type="term" value="C:aminoacyl-tRNA synthetase multienzyme complex"/>
    <property type="evidence" value="ECO:0007669"/>
    <property type="project" value="TreeGrafter"/>
</dbReference>
<dbReference type="GO" id="GO:0003723">
    <property type="term" value="F:RNA binding"/>
    <property type="evidence" value="ECO:0007669"/>
    <property type="project" value="TreeGrafter"/>
</dbReference>
<dbReference type="GeneID" id="94196309"/>
<dbReference type="InterPro" id="IPR006195">
    <property type="entry name" value="aa-tRNA-synth_II"/>
</dbReference>
<proteinExistence type="inferred from homology"/>
<keyword evidence="7" id="KW-0067">ATP-binding</keyword>
<dbReference type="Gene3D" id="2.40.50.140">
    <property type="entry name" value="Nucleic acid-binding proteins"/>
    <property type="match status" value="1"/>
</dbReference>
<organism evidence="15 16">
    <name type="scientific">Babesia caballi</name>
    <dbReference type="NCBI Taxonomy" id="5871"/>
    <lineage>
        <taxon>Eukaryota</taxon>
        <taxon>Sar</taxon>
        <taxon>Alveolata</taxon>
        <taxon>Apicomplexa</taxon>
        <taxon>Aconoidasida</taxon>
        <taxon>Piroplasmida</taxon>
        <taxon>Babesiidae</taxon>
        <taxon>Babesia</taxon>
    </lineage>
</organism>
<feature type="compositionally biased region" description="Basic and acidic residues" evidence="12">
    <location>
        <begin position="74"/>
        <end position="84"/>
    </location>
</feature>
<dbReference type="Proteomes" id="UP001497744">
    <property type="component" value="Unassembled WGS sequence"/>
</dbReference>
<feature type="signal peptide" evidence="13">
    <location>
        <begin position="1"/>
        <end position="20"/>
    </location>
</feature>
<evidence type="ECO:0000256" key="8">
    <source>
        <dbReference type="ARBA" id="ARBA00022917"/>
    </source>
</evidence>
<protein>
    <recommendedName>
        <fullName evidence="3">aspartate--tRNA ligase</fullName>
        <ecNumber evidence="3">6.1.1.12</ecNumber>
    </recommendedName>
    <alternativeName>
        <fullName evidence="10">Aspartyl-tRNA synthetase</fullName>
    </alternativeName>
</protein>
<keyword evidence="9" id="KW-0030">Aminoacyl-tRNA synthetase</keyword>
<evidence type="ECO:0000256" key="1">
    <source>
        <dbReference type="ARBA" id="ARBA00004496"/>
    </source>
</evidence>
<sequence length="602" mass="68617">MGWRKRPLVLLFLHSVRVLALRGPATVGAASLPLRFHSTGFVCHRSLSTALPRVSAMEKRADNIEAAPAAPANPKEDAKQQRLRAREEQERQRLLLLETTVSDLDSAAFGYLAPTVTSLPARNWVEIKNIDSAKDQLVWLRGRINDVRGKGAMCFIILRQQHESLQCIVDSRQEMVSKDMVKWSASLSMESIVDVFGKVVVPEVPVASTTAKCELQVHKLFCVSKANPTMPFLIRDANNTDDEEACKNPSVIKVNQDTRLDNRPLDLRVRATRKLLKSNQPQATLNLAIFKIQSEICQQFRNFLLKRDFMEIHSPKLLGGTSEGGCNVFKLKYFDNDACLAQSPQLYKQLAVVGDFRRVFEIGPVFRAENSNTHRHLCEFVGLDMEMELRDSYMEVVDLIDDMLKSIFAGIQTQCAVEMEVFKRHQPSIEPFKWLEQTPRIRFTEAVEMLRGTELASEIPEDISSYDFSTEQEKRLGRLVRERFQTDYYIVYEYPMNARPFYTMPLERDGVMFTHSYDFFMRGEEILSGAQRIHNPELLLRRAKECGIDPKTISSYIEAFKMGVSPHAGCGIGLERVAMLFLGTGNIRRTSLFPRDPKRLTP</sequence>
<evidence type="ECO:0000256" key="12">
    <source>
        <dbReference type="SAM" id="MobiDB-lite"/>
    </source>
</evidence>
<dbReference type="SUPFAM" id="SSF50249">
    <property type="entry name" value="Nucleic acid-binding proteins"/>
    <property type="match status" value="1"/>
</dbReference>
<evidence type="ECO:0000256" key="3">
    <source>
        <dbReference type="ARBA" id="ARBA00012841"/>
    </source>
</evidence>
<evidence type="ECO:0000256" key="10">
    <source>
        <dbReference type="ARBA" id="ARBA00033155"/>
    </source>
</evidence>
<comment type="caution">
    <text evidence="15">The sequence shown here is derived from an EMBL/GenBank/DDBJ whole genome shotgun (WGS) entry which is preliminary data.</text>
</comment>
<dbReference type="CDD" id="cd00776">
    <property type="entry name" value="AsxRS_core"/>
    <property type="match status" value="1"/>
</dbReference>
<dbReference type="HAMAP" id="MF_02075">
    <property type="entry name" value="Asp_tRNA_synth_type2"/>
    <property type="match status" value="1"/>
</dbReference>
<dbReference type="InterPro" id="IPR004365">
    <property type="entry name" value="NA-bd_OB_tRNA"/>
</dbReference>
<evidence type="ECO:0000256" key="11">
    <source>
        <dbReference type="ARBA" id="ARBA00047904"/>
    </source>
</evidence>
<dbReference type="PRINTS" id="PR01042">
    <property type="entry name" value="TRNASYNTHASP"/>
</dbReference>
<comment type="catalytic activity">
    <reaction evidence="11">
        <text>tRNA(Asp) + L-aspartate + ATP = L-aspartyl-tRNA(Asp) + AMP + diphosphate</text>
        <dbReference type="Rhea" id="RHEA:19649"/>
        <dbReference type="Rhea" id="RHEA-COMP:9660"/>
        <dbReference type="Rhea" id="RHEA-COMP:9678"/>
        <dbReference type="ChEBI" id="CHEBI:29991"/>
        <dbReference type="ChEBI" id="CHEBI:30616"/>
        <dbReference type="ChEBI" id="CHEBI:33019"/>
        <dbReference type="ChEBI" id="CHEBI:78442"/>
        <dbReference type="ChEBI" id="CHEBI:78516"/>
        <dbReference type="ChEBI" id="CHEBI:456215"/>
        <dbReference type="EC" id="6.1.1.12"/>
    </reaction>
</comment>
<evidence type="ECO:0000256" key="6">
    <source>
        <dbReference type="ARBA" id="ARBA00022741"/>
    </source>
</evidence>
<dbReference type="PANTHER" id="PTHR43450:SF1">
    <property type="entry name" value="ASPARTATE--TRNA LIGASE, CYTOPLASMIC"/>
    <property type="match status" value="1"/>
</dbReference>
<evidence type="ECO:0000256" key="5">
    <source>
        <dbReference type="ARBA" id="ARBA00022598"/>
    </source>
</evidence>
<evidence type="ECO:0000256" key="7">
    <source>
        <dbReference type="ARBA" id="ARBA00022840"/>
    </source>
</evidence>